<dbReference type="AlphaFoldDB" id="A0A437CIB4"/>
<feature type="region of interest" description="Disordered" evidence="3">
    <location>
        <begin position="321"/>
        <end position="380"/>
    </location>
</feature>
<reference evidence="5 6" key="2">
    <citation type="submission" date="2019-01" db="EMBL/GenBank/DDBJ databases">
        <title>A chromosome length genome reference of the Java medaka (oryzias javanicus).</title>
        <authorList>
            <person name="Herpin A."/>
            <person name="Takehana Y."/>
            <person name="Naruse K."/>
            <person name="Ansai S."/>
            <person name="Kawaguchi M."/>
        </authorList>
    </citation>
    <scope>NUCLEOTIDE SEQUENCE [LARGE SCALE GENOMIC DNA]</scope>
    <source>
        <strain evidence="5">RS831</strain>
        <tissue evidence="5">Whole body</tissue>
    </source>
</reference>
<sequence>MWSAFMNGSGLQGGSSAGGGYVPSQGWEFVPCPRLDRVDRGRGKNHNPLRRISSPPTVFSQTSDTQFDASPGGGETGAGTPVEILRGQMWQGPEPQQQKAQHSRLKKKFEDLKKQHVLDKEEWTREKESLLREVANIQGGENRRILLDLKTVLEEVQVEVKKEEEKRSELQLQYTRDRCAWELERAELKCRIAQLEAREASRLMSGGVQSAAGLESVVSRSPREVRGETSTLCREREEQRRILADTQSAAMDLRTRLEHSEKDWMKEKAELLERFDMERQEWESQLRDMQKKIEELCSEVRTKRGGVGQIVKKQDEEIHRLSMRSTSTGSSLLSDNSRSDQFSSSTQSEPTRSAPSPSFGPDKSVAGNNTFGITDDGQSRCFQSDRFSGLNLNELRK</sequence>
<keyword evidence="6" id="KW-1185">Reference proteome</keyword>
<feature type="coiled-coil region" evidence="2">
    <location>
        <begin position="265"/>
        <end position="299"/>
    </location>
</feature>
<dbReference type="PANTHER" id="PTHR15705:SF1">
    <property type="entry name" value="RIKEN CDNA 9330159F19 GENE"/>
    <property type="match status" value="1"/>
</dbReference>
<feature type="compositionally biased region" description="Polar residues" evidence="3">
    <location>
        <begin position="54"/>
        <end position="68"/>
    </location>
</feature>
<dbReference type="EMBL" id="CM012452">
    <property type="protein sequence ID" value="RVE62438.1"/>
    <property type="molecule type" value="Genomic_DNA"/>
</dbReference>
<gene>
    <name evidence="5" type="ORF">OJAV_G00157200</name>
</gene>
<keyword evidence="1 2" id="KW-0175">Coiled coil</keyword>
<evidence type="ECO:0000259" key="4">
    <source>
        <dbReference type="Pfam" id="PF14818"/>
    </source>
</evidence>
<organism evidence="5 6">
    <name type="scientific">Oryzias javanicus</name>
    <name type="common">Javanese ricefish</name>
    <name type="synonym">Aplocheilus javanicus</name>
    <dbReference type="NCBI Taxonomy" id="123683"/>
    <lineage>
        <taxon>Eukaryota</taxon>
        <taxon>Metazoa</taxon>
        <taxon>Chordata</taxon>
        <taxon>Craniata</taxon>
        <taxon>Vertebrata</taxon>
        <taxon>Euteleostomi</taxon>
        <taxon>Actinopterygii</taxon>
        <taxon>Neopterygii</taxon>
        <taxon>Teleostei</taxon>
        <taxon>Neoteleostei</taxon>
        <taxon>Acanthomorphata</taxon>
        <taxon>Ovalentaria</taxon>
        <taxon>Atherinomorphae</taxon>
        <taxon>Beloniformes</taxon>
        <taxon>Adrianichthyidae</taxon>
        <taxon>Oryziinae</taxon>
        <taxon>Oryzias</taxon>
    </lineage>
</organism>
<dbReference type="PANTHER" id="PTHR15705">
    <property type="entry name" value="MCG7194, ISOFORM CRA_A"/>
    <property type="match status" value="1"/>
</dbReference>
<feature type="coiled-coil region" evidence="2">
    <location>
        <begin position="113"/>
        <end position="203"/>
    </location>
</feature>
<dbReference type="InterPro" id="IPR027882">
    <property type="entry name" value="SOGA1/2-like_CC"/>
</dbReference>
<evidence type="ECO:0000313" key="6">
    <source>
        <dbReference type="Proteomes" id="UP000283210"/>
    </source>
</evidence>
<evidence type="ECO:0000313" key="5">
    <source>
        <dbReference type="EMBL" id="RVE62438.1"/>
    </source>
</evidence>
<protein>
    <recommendedName>
        <fullName evidence="4">SOGA 1/2-like coiled-coil domain-containing protein</fullName>
    </recommendedName>
</protein>
<feature type="compositionally biased region" description="Low complexity" evidence="3">
    <location>
        <begin position="334"/>
        <end position="348"/>
    </location>
</feature>
<evidence type="ECO:0000256" key="3">
    <source>
        <dbReference type="SAM" id="MobiDB-lite"/>
    </source>
</evidence>
<evidence type="ECO:0000256" key="2">
    <source>
        <dbReference type="SAM" id="Coils"/>
    </source>
</evidence>
<feature type="domain" description="SOGA 1/2-like coiled-coil" evidence="4">
    <location>
        <begin position="251"/>
        <end position="304"/>
    </location>
</feature>
<feature type="compositionally biased region" description="Polar residues" evidence="3">
    <location>
        <begin position="323"/>
        <end position="333"/>
    </location>
</feature>
<feature type="region of interest" description="Disordered" evidence="3">
    <location>
        <begin position="38"/>
        <end position="80"/>
    </location>
</feature>
<name>A0A437CIB4_ORYJA</name>
<dbReference type="Proteomes" id="UP000283210">
    <property type="component" value="Chromosome 16"/>
</dbReference>
<dbReference type="Pfam" id="PF14818">
    <property type="entry name" value="SOGA1-2-like_CC"/>
    <property type="match status" value="1"/>
</dbReference>
<dbReference type="OrthoDB" id="8948289at2759"/>
<proteinExistence type="predicted"/>
<evidence type="ECO:0000256" key="1">
    <source>
        <dbReference type="ARBA" id="ARBA00023054"/>
    </source>
</evidence>
<accession>A0A437CIB4</accession>
<reference evidence="5 6" key="1">
    <citation type="submission" date="2018-11" db="EMBL/GenBank/DDBJ databases">
        <authorList>
            <person name="Lopez-Roques C."/>
            <person name="Donnadieu C."/>
            <person name="Bouchez O."/>
            <person name="Klopp C."/>
            <person name="Cabau C."/>
            <person name="Zahm M."/>
        </authorList>
    </citation>
    <scope>NUCLEOTIDE SEQUENCE [LARGE SCALE GENOMIC DNA]</scope>
    <source>
        <strain evidence="5">RS831</strain>
        <tissue evidence="5">Whole body</tissue>
    </source>
</reference>